<comment type="cofactor">
    <cofactor evidence="1">
        <name>Mg(2+)</name>
        <dbReference type="ChEBI" id="CHEBI:18420"/>
    </cofactor>
</comment>
<dbReference type="EMBL" id="CP121194">
    <property type="protein sequence ID" value="XBH09663.1"/>
    <property type="molecule type" value="Genomic_DNA"/>
</dbReference>
<dbReference type="SMART" id="SM00922">
    <property type="entry name" value="MR_MLE"/>
    <property type="match status" value="1"/>
</dbReference>
<dbReference type="InterPro" id="IPR029017">
    <property type="entry name" value="Enolase-like_N"/>
</dbReference>
<dbReference type="InterPro" id="IPR013342">
    <property type="entry name" value="Mandelate_racemase_C"/>
</dbReference>
<dbReference type="GO" id="GO:0016836">
    <property type="term" value="F:hydro-lyase activity"/>
    <property type="evidence" value="ECO:0007669"/>
    <property type="project" value="TreeGrafter"/>
</dbReference>
<organism evidence="5">
    <name type="scientific">Edaphobacter paludis</name>
    <dbReference type="NCBI Taxonomy" id="3035702"/>
    <lineage>
        <taxon>Bacteria</taxon>
        <taxon>Pseudomonadati</taxon>
        <taxon>Acidobacteriota</taxon>
        <taxon>Terriglobia</taxon>
        <taxon>Terriglobales</taxon>
        <taxon>Acidobacteriaceae</taxon>
        <taxon>Edaphobacter</taxon>
    </lineage>
</organism>
<dbReference type="Gene3D" id="3.20.20.120">
    <property type="entry name" value="Enolase-like C-terminal domain"/>
    <property type="match status" value="1"/>
</dbReference>
<dbReference type="InterPro" id="IPR018110">
    <property type="entry name" value="Mandel_Rmase/mucon_lact_enz_CS"/>
</dbReference>
<dbReference type="SUPFAM" id="SSF51604">
    <property type="entry name" value="Enolase C-terminal domain-like"/>
    <property type="match status" value="1"/>
</dbReference>
<dbReference type="GO" id="GO:0000287">
    <property type="term" value="F:magnesium ion binding"/>
    <property type="evidence" value="ECO:0007669"/>
    <property type="project" value="TreeGrafter"/>
</dbReference>
<dbReference type="Pfam" id="PF13378">
    <property type="entry name" value="MR_MLE_C"/>
    <property type="match status" value="1"/>
</dbReference>
<dbReference type="SFLD" id="SFLDG00179">
    <property type="entry name" value="mandelate_racemase"/>
    <property type="match status" value="1"/>
</dbReference>
<dbReference type="CDD" id="cd03328">
    <property type="entry name" value="MR_like_3"/>
    <property type="match status" value="1"/>
</dbReference>
<dbReference type="EMBL" id="CP121195">
    <property type="protein sequence ID" value="XBH13049.1"/>
    <property type="molecule type" value="Genomic_DNA"/>
</dbReference>
<evidence type="ECO:0000313" key="5">
    <source>
        <dbReference type="EMBL" id="XBH09663.1"/>
    </source>
</evidence>
<sequence length="364" mass="39372">MTQDAKLTKGSVSVYTVPTDAPEADGTFSWDSTTMVLVRLEAGGKRALGYTYADSSTAKLVETLLHQVVLGQDAFAHGAILQAMWRAVRNLGGTGVAMMAISAIDNALWDLRARLLDVPLVSLLGRVRDSIPVYGSGGFTSYTDEQLTAQFGGWAQQGFTMMKMKVGTNAARDPHRVTTARRAIGEASKLFVDANGAYTVAQAIQLAKVFGEEAVTWFEEPVSSDNLTGLNQVRMHVPAGMDVAAGEYGYTAWYFRQMLDAQAVTVLQADATRCGGISGFLDVAALCWAHNVPLSSHCGPSMHLHVCCAVPRAIHMEFFHDHARIERMFFDGFCEPVSGSMSPDLSRAGMGMELKERDAAAYLI</sequence>
<dbReference type="InterPro" id="IPR046945">
    <property type="entry name" value="RHMD-like"/>
</dbReference>
<dbReference type="InterPro" id="IPR013341">
    <property type="entry name" value="Mandelate_racemase_N_dom"/>
</dbReference>
<feature type="domain" description="Mandelate racemase/muconate lactonizing enzyme C-terminal" evidence="4">
    <location>
        <begin position="144"/>
        <end position="240"/>
    </location>
</feature>
<dbReference type="SUPFAM" id="SSF54826">
    <property type="entry name" value="Enolase N-terminal domain-like"/>
    <property type="match status" value="1"/>
</dbReference>
<dbReference type="InterPro" id="IPR029065">
    <property type="entry name" value="Enolase_C-like"/>
</dbReference>
<keyword evidence="3" id="KW-0460">Magnesium</keyword>
<dbReference type="GO" id="GO:0016052">
    <property type="term" value="P:carbohydrate catabolic process"/>
    <property type="evidence" value="ECO:0007669"/>
    <property type="project" value="TreeGrafter"/>
</dbReference>
<dbReference type="PANTHER" id="PTHR13794:SF58">
    <property type="entry name" value="MITOCHONDRIAL ENOLASE SUPERFAMILY MEMBER 1"/>
    <property type="match status" value="1"/>
</dbReference>
<dbReference type="SFLD" id="SFLDS00001">
    <property type="entry name" value="Enolase"/>
    <property type="match status" value="1"/>
</dbReference>
<accession>A0AAU7D5T7</accession>
<keyword evidence="2" id="KW-0479">Metal-binding</keyword>
<reference evidence="5" key="1">
    <citation type="submission" date="2023-03" db="EMBL/GenBank/DDBJ databases">
        <title>Edaphobacter sp.</title>
        <authorList>
            <person name="Huber K.J."/>
            <person name="Papendorf J."/>
            <person name="Pilke C."/>
            <person name="Bunk B."/>
            <person name="Sproeer C."/>
            <person name="Pester M."/>
        </authorList>
    </citation>
    <scope>NUCLEOTIDE SEQUENCE</scope>
    <source>
        <strain evidence="5">DSM 109919</strain>
        <strain evidence="6">DSM 109920</strain>
    </source>
</reference>
<dbReference type="PROSITE" id="PS00908">
    <property type="entry name" value="MR_MLE_1"/>
    <property type="match status" value="1"/>
</dbReference>
<evidence type="ECO:0000256" key="1">
    <source>
        <dbReference type="ARBA" id="ARBA00001946"/>
    </source>
</evidence>
<evidence type="ECO:0000259" key="4">
    <source>
        <dbReference type="SMART" id="SM00922"/>
    </source>
</evidence>
<dbReference type="Gene3D" id="3.30.390.10">
    <property type="entry name" value="Enolase-like, N-terminal domain"/>
    <property type="match status" value="1"/>
</dbReference>
<accession>A0AAU7CXB9</accession>
<proteinExistence type="predicted"/>
<protein>
    <submittedName>
        <fullName evidence="5">Enolase C-terminal domain-like protein</fullName>
    </submittedName>
</protein>
<evidence type="ECO:0000256" key="2">
    <source>
        <dbReference type="ARBA" id="ARBA00022723"/>
    </source>
</evidence>
<dbReference type="GO" id="GO:0009063">
    <property type="term" value="P:amino acid catabolic process"/>
    <property type="evidence" value="ECO:0007669"/>
    <property type="project" value="InterPro"/>
</dbReference>
<evidence type="ECO:0000256" key="3">
    <source>
        <dbReference type="ARBA" id="ARBA00022842"/>
    </source>
</evidence>
<gene>
    <name evidence="5" type="ORF">P4G45_14385</name>
    <name evidence="6" type="ORF">P8936_15340</name>
</gene>
<evidence type="ECO:0000313" key="6">
    <source>
        <dbReference type="EMBL" id="XBH13049.1"/>
    </source>
</evidence>
<dbReference type="PANTHER" id="PTHR13794">
    <property type="entry name" value="ENOLASE SUPERFAMILY, MANDELATE RACEMASE"/>
    <property type="match status" value="1"/>
</dbReference>
<dbReference type="RefSeq" id="WP_348267171.1">
    <property type="nucleotide sequence ID" value="NZ_CP121194.1"/>
</dbReference>
<dbReference type="KEGG" id="epl:P4G45_14385"/>
<dbReference type="Pfam" id="PF02746">
    <property type="entry name" value="MR_MLE_N"/>
    <property type="match status" value="1"/>
</dbReference>
<name>A0AAU7CXB9_9BACT</name>
<dbReference type="AlphaFoldDB" id="A0AAU7CXB9"/>
<dbReference type="InterPro" id="IPR036849">
    <property type="entry name" value="Enolase-like_C_sf"/>
</dbReference>